<feature type="active site" evidence="7">
    <location>
        <position position="325"/>
    </location>
</feature>
<dbReference type="GO" id="GO:0003842">
    <property type="term" value="F:L-glutamate gamma-semialdehyde dehydrogenase activity"/>
    <property type="evidence" value="ECO:0007669"/>
    <property type="project" value="UniProtKB-EC"/>
</dbReference>
<evidence type="ECO:0000256" key="6">
    <source>
        <dbReference type="ARBA" id="ARBA00048142"/>
    </source>
</evidence>
<dbReference type="PROSITE" id="PS00687">
    <property type="entry name" value="ALDEHYDE_DEHYDR_GLU"/>
    <property type="match status" value="1"/>
</dbReference>
<dbReference type="InterPro" id="IPR016163">
    <property type="entry name" value="Ald_DH_C"/>
</dbReference>
<evidence type="ECO:0000313" key="13">
    <source>
        <dbReference type="Proteomes" id="UP001583193"/>
    </source>
</evidence>
<reference evidence="12 13" key="1">
    <citation type="journal article" date="2024" name="IMA Fungus">
        <title>IMA Genome - F19 : A genome assembly and annotation guide to empower mycologists, including annotated draft genome sequences of Ceratocystis pirilliformis, Diaporthe australafricana, Fusarium ophioides, Paecilomyces lecythidis, and Sporothrix stenoceras.</title>
        <authorList>
            <person name="Aylward J."/>
            <person name="Wilson A.M."/>
            <person name="Visagie C.M."/>
            <person name="Spraker J."/>
            <person name="Barnes I."/>
            <person name="Buitendag C."/>
            <person name="Ceriani C."/>
            <person name="Del Mar Angel L."/>
            <person name="du Plessis D."/>
            <person name="Fuchs T."/>
            <person name="Gasser K."/>
            <person name="Kramer D."/>
            <person name="Li W."/>
            <person name="Munsamy K."/>
            <person name="Piso A."/>
            <person name="Price J.L."/>
            <person name="Sonnekus B."/>
            <person name="Thomas C."/>
            <person name="van der Nest A."/>
            <person name="van Dijk A."/>
            <person name="van Heerden A."/>
            <person name="van Vuuren N."/>
            <person name="Yilmaz N."/>
            <person name="Duong T.A."/>
            <person name="van der Merwe N.A."/>
            <person name="Wingfield M.J."/>
            <person name="Wingfield B.D."/>
        </authorList>
    </citation>
    <scope>NUCLEOTIDE SEQUENCE [LARGE SCALE GENOMIC DNA]</scope>
    <source>
        <strain evidence="12 13">CMW 18167</strain>
    </source>
</reference>
<evidence type="ECO:0000256" key="8">
    <source>
        <dbReference type="RuleBase" id="RU003345"/>
    </source>
</evidence>
<evidence type="ECO:0000256" key="10">
    <source>
        <dbReference type="RuleBase" id="RU366030"/>
    </source>
</evidence>
<dbReference type="Gene3D" id="3.40.309.10">
    <property type="entry name" value="Aldehyde Dehydrogenase, Chain A, domain 2"/>
    <property type="match status" value="1"/>
</dbReference>
<feature type="domain" description="Aldehyde dehydrogenase" evidence="11">
    <location>
        <begin position="89"/>
        <end position="558"/>
    </location>
</feature>
<organism evidence="12 13">
    <name type="scientific">Paecilomyces lecythidis</name>
    <dbReference type="NCBI Taxonomy" id="3004212"/>
    <lineage>
        <taxon>Eukaryota</taxon>
        <taxon>Fungi</taxon>
        <taxon>Dikarya</taxon>
        <taxon>Ascomycota</taxon>
        <taxon>Pezizomycotina</taxon>
        <taxon>Eurotiomycetes</taxon>
        <taxon>Eurotiomycetidae</taxon>
        <taxon>Eurotiales</taxon>
        <taxon>Thermoascaceae</taxon>
        <taxon>Paecilomyces</taxon>
    </lineage>
</organism>
<evidence type="ECO:0000313" key="12">
    <source>
        <dbReference type="EMBL" id="KAL1875619.1"/>
    </source>
</evidence>
<dbReference type="PROSITE" id="PS00070">
    <property type="entry name" value="ALDEHYDE_DEHYDR_CYS"/>
    <property type="match status" value="1"/>
</dbReference>
<evidence type="ECO:0000256" key="1">
    <source>
        <dbReference type="ARBA" id="ARBA00004786"/>
    </source>
</evidence>
<comment type="catalytic activity">
    <reaction evidence="6 9">
        <text>L-glutamate 5-semialdehyde + NAD(+) + H2O = L-glutamate + NADH + 2 H(+)</text>
        <dbReference type="Rhea" id="RHEA:30235"/>
        <dbReference type="ChEBI" id="CHEBI:15377"/>
        <dbReference type="ChEBI" id="CHEBI:15378"/>
        <dbReference type="ChEBI" id="CHEBI:29985"/>
        <dbReference type="ChEBI" id="CHEBI:57540"/>
        <dbReference type="ChEBI" id="CHEBI:57945"/>
        <dbReference type="ChEBI" id="CHEBI:58066"/>
        <dbReference type="EC" id="1.2.1.88"/>
    </reaction>
</comment>
<evidence type="ECO:0000256" key="5">
    <source>
        <dbReference type="ARBA" id="ARBA00023062"/>
    </source>
</evidence>
<dbReference type="NCBIfam" id="TIGR01236">
    <property type="entry name" value="D1pyr5carbox1"/>
    <property type="match status" value="1"/>
</dbReference>
<evidence type="ECO:0000256" key="3">
    <source>
        <dbReference type="ARBA" id="ARBA00023002"/>
    </source>
</evidence>
<evidence type="ECO:0000256" key="7">
    <source>
        <dbReference type="PROSITE-ProRule" id="PRU10007"/>
    </source>
</evidence>
<dbReference type="PANTHER" id="PTHR42862:SF1">
    <property type="entry name" value="DELTA-1-PYRROLINE-5-CARBOXYLATE DEHYDROGENASE 2, ISOFORM A-RELATED"/>
    <property type="match status" value="1"/>
</dbReference>
<dbReference type="InterPro" id="IPR016161">
    <property type="entry name" value="Ald_DH/histidinol_DH"/>
</dbReference>
<dbReference type="Pfam" id="PF00171">
    <property type="entry name" value="Aldedh"/>
    <property type="match status" value="1"/>
</dbReference>
<dbReference type="InterPro" id="IPR016162">
    <property type="entry name" value="Ald_DH_N"/>
</dbReference>
<comment type="pathway">
    <text evidence="1 9">Amino-acid degradation; L-proline degradation into L-glutamate; L-glutamate from L-proline: step 2/2.</text>
</comment>
<comment type="similarity">
    <text evidence="2 8">Belongs to the aldehyde dehydrogenase family.</text>
</comment>
<dbReference type="InterPro" id="IPR016160">
    <property type="entry name" value="Ald_DH_CS_CYS"/>
</dbReference>
<dbReference type="PANTHER" id="PTHR42862">
    <property type="entry name" value="DELTA-1-PYRROLINE-5-CARBOXYLATE DEHYDROGENASE 1, ISOFORM A-RELATED"/>
    <property type="match status" value="1"/>
</dbReference>
<dbReference type="InterPro" id="IPR015590">
    <property type="entry name" value="Aldehyde_DH_dom"/>
</dbReference>
<evidence type="ECO:0000256" key="2">
    <source>
        <dbReference type="ARBA" id="ARBA00009986"/>
    </source>
</evidence>
<keyword evidence="3 8" id="KW-0560">Oxidoreductase</keyword>
<keyword evidence="5 9" id="KW-0642">Proline metabolism</keyword>
<comment type="caution">
    <text evidence="12">The sequence shown here is derived from an EMBL/GenBank/DDBJ whole genome shotgun (WGS) entry which is preliminary data.</text>
</comment>
<gene>
    <name evidence="12" type="primary">PUT2</name>
    <name evidence="12" type="ORF">Plec18167_005555</name>
</gene>
<dbReference type="EMBL" id="JAVDPF010000017">
    <property type="protein sequence ID" value="KAL1875619.1"/>
    <property type="molecule type" value="Genomic_DNA"/>
</dbReference>
<proteinExistence type="inferred from homology"/>
<dbReference type="Gene3D" id="3.40.605.10">
    <property type="entry name" value="Aldehyde Dehydrogenase, Chain A, domain 1"/>
    <property type="match status" value="1"/>
</dbReference>
<dbReference type="InterPro" id="IPR050485">
    <property type="entry name" value="Proline_metab_enzyme"/>
</dbReference>
<dbReference type="EC" id="1.2.1.88" evidence="9"/>
<evidence type="ECO:0000259" key="11">
    <source>
        <dbReference type="Pfam" id="PF00171"/>
    </source>
</evidence>
<keyword evidence="4 9" id="KW-0520">NAD</keyword>
<evidence type="ECO:0000256" key="9">
    <source>
        <dbReference type="RuleBase" id="RU366016"/>
    </source>
</evidence>
<keyword evidence="13" id="KW-1185">Reference proteome</keyword>
<dbReference type="InterPro" id="IPR029510">
    <property type="entry name" value="Ald_DH_CS_GLU"/>
</dbReference>
<name>A0ABR3XI30_9EURO</name>
<accession>A0ABR3XI30</accession>
<sequence length="576" mass="62330">MRSVASLSAAARLSRFQTVSSSFPCRRGIASLANFKVPHINNEPNKHYIPGSPDRQALEQALATVKQNAPINVPLVIGGRQVKSSSVETQSNPSSHAPLATYSNATRTDVEAAIEAALAAQKSWASASFADRASIFLKAADLISTKYRYEIMALTMHGQGKNAWQAEIDAAAELCDFLRFGVKYAEELYSQQPAHNSPGVWNRLEYRPLEGFVYAISPFNFTAIGGNLAGAPALMGNVVVWKPSPSAIAANWLTHQIFLEAGLPKDVIQFVPGDAEEVTSTVLNHPEFSALHFTGSTSVFRSLYGKISTGTAEGKYKSYPRIVGETGGKNFHLVHKSADVQNAVVQTVRGAFEYQGQKCSATSRAYVASSIADDFLERLATEIKKLKVGEPSDFTNFCGPVIHEGSFNKLAKVIDEAKQDPELELLAGGTYDSSKGWYIQPTVYRTTNPNHPLLSRELFGPILVVYSYDDSTPSAFADICKTIDETGEYGLTGSVFAQDREAIRLAEEGLRNTAGNFYINCKSTGAVVGQQPFGGARASGTNDKAGSANILSRFVSLRSIKEEFVPTYSVAYPSNA</sequence>
<dbReference type="SUPFAM" id="SSF53720">
    <property type="entry name" value="ALDH-like"/>
    <property type="match status" value="1"/>
</dbReference>
<evidence type="ECO:0000256" key="4">
    <source>
        <dbReference type="ARBA" id="ARBA00023027"/>
    </source>
</evidence>
<dbReference type="Proteomes" id="UP001583193">
    <property type="component" value="Unassembled WGS sequence"/>
</dbReference>
<dbReference type="CDD" id="cd07123">
    <property type="entry name" value="ALDH_F4-17_P5CDH"/>
    <property type="match status" value="1"/>
</dbReference>
<dbReference type="InterPro" id="IPR005931">
    <property type="entry name" value="P5CDH/ALDH4A1"/>
</dbReference>
<protein>
    <recommendedName>
        <fullName evidence="9 10">Multifunctional fusion protein</fullName>
    </recommendedName>
    <domain>
        <recommendedName>
            <fullName evidence="10">Delta-1-pyrroline-5-carboxylate dehydrogenase</fullName>
            <shortName evidence="10">P5C dehydrogenase</shortName>
        </recommendedName>
        <alternativeName>
            <fullName evidence="9">L-glutamate gamma-semialdehyde dehydrogenase</fullName>
        </alternativeName>
    </domain>
    <domain>
        <recommendedName>
            <fullName evidence="9">L-glutamate gamma-semialdehyde dehydrogenase</fullName>
            <ecNumber evidence="9">1.2.1.88</ecNumber>
        </recommendedName>
    </domain>
</protein>